<evidence type="ECO:0000313" key="2">
    <source>
        <dbReference type="Proteomes" id="UP000680714"/>
    </source>
</evidence>
<dbReference type="Proteomes" id="UP000680714">
    <property type="component" value="Unassembled WGS sequence"/>
</dbReference>
<name>A0ABS5IJB9_9PROT</name>
<gene>
    <name evidence="1" type="ORF">KEC16_19330</name>
</gene>
<sequence>MLPKKGKIFPGGNGQGQGKADYAMMIAEALREQLGTSHQGIKTAMRWTGAGERTVKNWFSGTNGPSGEHLIALVRHSDEVLDVFLRMAGRRSAIAGAKLADARTKLAEALEFIETLLVDGERGVDGNCSLPCGHKDVAEQ</sequence>
<organism evidence="1 2">
    <name type="scientific">Magnetospirillum sulfuroxidans</name>
    <dbReference type="NCBI Taxonomy" id="611300"/>
    <lineage>
        <taxon>Bacteria</taxon>
        <taxon>Pseudomonadati</taxon>
        <taxon>Pseudomonadota</taxon>
        <taxon>Alphaproteobacteria</taxon>
        <taxon>Rhodospirillales</taxon>
        <taxon>Rhodospirillaceae</taxon>
        <taxon>Magnetospirillum</taxon>
    </lineage>
</organism>
<proteinExistence type="predicted"/>
<evidence type="ECO:0000313" key="1">
    <source>
        <dbReference type="EMBL" id="MBR9973883.1"/>
    </source>
</evidence>
<accession>A0ABS5IJB9</accession>
<dbReference type="EMBL" id="JAGTUF010000038">
    <property type="protein sequence ID" value="MBR9973883.1"/>
    <property type="molecule type" value="Genomic_DNA"/>
</dbReference>
<dbReference type="RefSeq" id="WP_211552018.1">
    <property type="nucleotide sequence ID" value="NZ_JAGTUF010000038.1"/>
</dbReference>
<keyword evidence="2" id="KW-1185">Reference proteome</keyword>
<protein>
    <submittedName>
        <fullName evidence="1">Uncharacterized protein</fullName>
    </submittedName>
</protein>
<reference evidence="1 2" key="1">
    <citation type="submission" date="2021-04" db="EMBL/GenBank/DDBJ databases">
        <title>Magnetospirillum sulfuroxidans sp. nov., a facultative chemolithoautotrophic sulfur-oxidizing alphaproteobacterium isolated from freshwater sediment and proposals for Paramagetospirillum gen. nov., and Magnetospirillaceae fam. nov.</title>
        <authorList>
            <person name="Koziaeva V."/>
            <person name="Geelhoed J.S."/>
            <person name="Sorokin D.Y."/>
            <person name="Grouzdev D.S."/>
        </authorList>
    </citation>
    <scope>NUCLEOTIDE SEQUENCE [LARGE SCALE GENOMIC DNA]</scope>
    <source>
        <strain evidence="1 2">J10</strain>
    </source>
</reference>
<comment type="caution">
    <text evidence="1">The sequence shown here is derived from an EMBL/GenBank/DDBJ whole genome shotgun (WGS) entry which is preliminary data.</text>
</comment>